<dbReference type="PANTHER" id="PTHR40465">
    <property type="entry name" value="CHROMOSOME 1, WHOLE GENOME SHOTGUN SEQUENCE"/>
    <property type="match status" value="1"/>
</dbReference>
<evidence type="ECO:0000313" key="4">
    <source>
        <dbReference type="EMBL" id="KIL64785.1"/>
    </source>
</evidence>
<evidence type="ECO:0000313" key="5">
    <source>
        <dbReference type="Proteomes" id="UP000054549"/>
    </source>
</evidence>
<evidence type="ECO:0000256" key="1">
    <source>
        <dbReference type="SAM" id="MobiDB-lite"/>
    </source>
</evidence>
<feature type="transmembrane region" description="Helical" evidence="2">
    <location>
        <begin position="112"/>
        <end position="137"/>
    </location>
</feature>
<dbReference type="InterPro" id="IPR045339">
    <property type="entry name" value="DUF6534"/>
</dbReference>
<feature type="transmembrane region" description="Helical" evidence="2">
    <location>
        <begin position="12"/>
        <end position="29"/>
    </location>
</feature>
<dbReference type="STRING" id="946122.A0A0C2SNH6"/>
<keyword evidence="5" id="KW-1185">Reference proteome</keyword>
<dbReference type="HOGENOM" id="CLU_046025_0_0_1"/>
<dbReference type="AlphaFoldDB" id="A0A0C2SNH6"/>
<dbReference type="InParanoid" id="A0A0C2SNH6"/>
<name>A0A0C2SNH6_AMAMK</name>
<protein>
    <recommendedName>
        <fullName evidence="3">DUF6534 domain-containing protein</fullName>
    </recommendedName>
</protein>
<dbReference type="OrthoDB" id="3206554at2759"/>
<feature type="region of interest" description="Disordered" evidence="1">
    <location>
        <begin position="232"/>
        <end position="252"/>
    </location>
</feature>
<feature type="transmembrane region" description="Helical" evidence="2">
    <location>
        <begin position="157"/>
        <end position="182"/>
    </location>
</feature>
<organism evidence="4 5">
    <name type="scientific">Amanita muscaria (strain Koide BX008)</name>
    <dbReference type="NCBI Taxonomy" id="946122"/>
    <lineage>
        <taxon>Eukaryota</taxon>
        <taxon>Fungi</taxon>
        <taxon>Dikarya</taxon>
        <taxon>Basidiomycota</taxon>
        <taxon>Agaricomycotina</taxon>
        <taxon>Agaricomycetes</taxon>
        <taxon>Agaricomycetidae</taxon>
        <taxon>Agaricales</taxon>
        <taxon>Pluteineae</taxon>
        <taxon>Amanitaceae</taxon>
        <taxon>Amanita</taxon>
    </lineage>
</organism>
<keyword evidence="2" id="KW-0812">Transmembrane</keyword>
<feature type="transmembrane region" description="Helical" evidence="2">
    <location>
        <begin position="41"/>
        <end position="64"/>
    </location>
</feature>
<dbReference type="EMBL" id="KN818247">
    <property type="protein sequence ID" value="KIL64785.1"/>
    <property type="molecule type" value="Genomic_DNA"/>
</dbReference>
<dbReference type="Pfam" id="PF20152">
    <property type="entry name" value="DUF6534"/>
    <property type="match status" value="1"/>
</dbReference>
<feature type="domain" description="DUF6534" evidence="3">
    <location>
        <begin position="125"/>
        <end position="211"/>
    </location>
</feature>
<sequence>MNSTFFTPFARILDLIHTALLWEVIWFYMVKGFGDRSKLRLPHFSISASCMVTALIMFITHLFYVYRIFRLSKKYWLSALILFLASVSIAMSFIAASLMLLHHNFIVFYSKFAWIISTAFALACATEGLKTFSMFVLLRKSRQRSETGRLNNVIDLLILYTFQMGFLAECFVIVTLICWIVLPNKLIFTGIGFVIAKFYANSLLATLNVRYHLRDAQNDIYEWPTKMISTPKGDNVSGVGQETPLDSHPRPVEINVHCKVESDDKEDTSSSSHT</sequence>
<dbReference type="PANTHER" id="PTHR40465:SF1">
    <property type="entry name" value="DUF6534 DOMAIN-CONTAINING PROTEIN"/>
    <property type="match status" value="1"/>
</dbReference>
<proteinExistence type="predicted"/>
<accession>A0A0C2SNH6</accession>
<reference evidence="4 5" key="1">
    <citation type="submission" date="2014-04" db="EMBL/GenBank/DDBJ databases">
        <title>Evolutionary Origins and Diversification of the Mycorrhizal Mutualists.</title>
        <authorList>
            <consortium name="DOE Joint Genome Institute"/>
            <consortium name="Mycorrhizal Genomics Consortium"/>
            <person name="Kohler A."/>
            <person name="Kuo A."/>
            <person name="Nagy L.G."/>
            <person name="Floudas D."/>
            <person name="Copeland A."/>
            <person name="Barry K.W."/>
            <person name="Cichocki N."/>
            <person name="Veneault-Fourrey C."/>
            <person name="LaButti K."/>
            <person name="Lindquist E.A."/>
            <person name="Lipzen A."/>
            <person name="Lundell T."/>
            <person name="Morin E."/>
            <person name="Murat C."/>
            <person name="Riley R."/>
            <person name="Ohm R."/>
            <person name="Sun H."/>
            <person name="Tunlid A."/>
            <person name="Henrissat B."/>
            <person name="Grigoriev I.V."/>
            <person name="Hibbett D.S."/>
            <person name="Martin F."/>
        </authorList>
    </citation>
    <scope>NUCLEOTIDE SEQUENCE [LARGE SCALE GENOMIC DNA]</scope>
    <source>
        <strain evidence="4 5">Koide BX008</strain>
    </source>
</reference>
<evidence type="ECO:0000256" key="2">
    <source>
        <dbReference type="SAM" id="Phobius"/>
    </source>
</evidence>
<dbReference type="Proteomes" id="UP000054549">
    <property type="component" value="Unassembled WGS sequence"/>
</dbReference>
<gene>
    <name evidence="4" type="ORF">M378DRAFT_11321</name>
</gene>
<keyword evidence="2" id="KW-1133">Transmembrane helix</keyword>
<evidence type="ECO:0000259" key="3">
    <source>
        <dbReference type="Pfam" id="PF20152"/>
    </source>
</evidence>
<keyword evidence="2" id="KW-0472">Membrane</keyword>
<feature type="transmembrane region" description="Helical" evidence="2">
    <location>
        <begin position="188"/>
        <end position="207"/>
    </location>
</feature>
<feature type="transmembrane region" description="Helical" evidence="2">
    <location>
        <begin position="76"/>
        <end position="100"/>
    </location>
</feature>